<dbReference type="GO" id="GO:0005975">
    <property type="term" value="P:carbohydrate metabolic process"/>
    <property type="evidence" value="ECO:0007669"/>
    <property type="project" value="InterPro"/>
</dbReference>
<evidence type="ECO:0000313" key="2">
    <source>
        <dbReference type="EMBL" id="NYA69938.1"/>
    </source>
</evidence>
<keyword evidence="1" id="KW-0732">Signal</keyword>
<dbReference type="InterPro" id="IPR018695">
    <property type="entry name" value="DUF2194"/>
</dbReference>
<evidence type="ECO:0000256" key="1">
    <source>
        <dbReference type="SAM" id="SignalP"/>
    </source>
</evidence>
<dbReference type="InterPro" id="IPR029062">
    <property type="entry name" value="Class_I_gatase-like"/>
</dbReference>
<dbReference type="RefSeq" id="WP_176004758.1">
    <property type="nucleotide sequence ID" value="NZ_JABWMI010000005.1"/>
</dbReference>
<dbReference type="InterPro" id="IPR011330">
    <property type="entry name" value="Glyco_hydro/deAcase_b/a-brl"/>
</dbReference>
<dbReference type="SUPFAM" id="SSF81901">
    <property type="entry name" value="HCP-like"/>
    <property type="match status" value="1"/>
</dbReference>
<accession>A0A7Y8XZX3</accession>
<dbReference type="SUPFAM" id="SSF88713">
    <property type="entry name" value="Glycoside hydrolase/deacetylase"/>
    <property type="match status" value="1"/>
</dbReference>
<dbReference type="PROSITE" id="PS51257">
    <property type="entry name" value="PROKAR_LIPOPROTEIN"/>
    <property type="match status" value="1"/>
</dbReference>
<feature type="signal peptide" evidence="1">
    <location>
        <begin position="1"/>
        <end position="19"/>
    </location>
</feature>
<protein>
    <submittedName>
        <fullName evidence="2">DUF2194 domain-containing protein</fullName>
    </submittedName>
</protein>
<organism evidence="2 3">
    <name type="scientific">Flavobacterium agri</name>
    <dbReference type="NCBI Taxonomy" id="2743471"/>
    <lineage>
        <taxon>Bacteria</taxon>
        <taxon>Pseudomonadati</taxon>
        <taxon>Bacteroidota</taxon>
        <taxon>Flavobacteriia</taxon>
        <taxon>Flavobacteriales</taxon>
        <taxon>Flavobacteriaceae</taxon>
        <taxon>Flavobacterium</taxon>
    </lineage>
</organism>
<dbReference type="Gene3D" id="3.40.50.880">
    <property type="match status" value="1"/>
</dbReference>
<dbReference type="Proteomes" id="UP000535020">
    <property type="component" value="Unassembled WGS sequence"/>
</dbReference>
<reference evidence="2 3" key="1">
    <citation type="submission" date="2020-07" db="EMBL/GenBank/DDBJ databases">
        <authorList>
            <person name="Sun Q."/>
        </authorList>
    </citation>
    <scope>NUCLEOTIDE SEQUENCE [LARGE SCALE GENOMIC DNA]</scope>
    <source>
        <strain evidence="2 3">MAH-1</strain>
    </source>
</reference>
<sequence length="1300" mass="150103">MTIKTYIANSARLRLFALACLFVAVGCGSLDNFDVDDFSFFDDSGKNPATELRQYTLPGESQSPVIFYIRDNGDKNSVANDRNIRKVCDYTKLPYKSIDIESFNVKPALPASTRSLCVYNIKRLNQAALNKLTEFVAAGGTLLLPLASEDRRMQFFAGLRPDCDFETDITSKGFFFSTAILPNLKGKTYDENVQHYGYARSNFRKDVKILATAANNKEFPSIVENPIGKGKVIFYNTTIEYEKIHRGLLFAGLLRGLDGIPYPIANTSTIFLDDFPSPVYDIKSEPIKSELDLTITDFVKDVWWPDMKKIAEKYKISYSAMIAFDYKNNVEPPFLFDQWDSHKIKVNKKTEILSDWLVFDSKKHGHELCLHGYNHVEFKKGHWKNPEFIGMALKSVQKKWGIANYGPLPVTYVPPSNIIDPAGVDYLRKGMPSIKYICSLYLGEPTEGGAREFDFDPYNKDFFDYPRISDGFYMETDKKFSLESMYLYTGIWTHFVHPDDVYQIPSPFNKSSGDFDLRNARELGWRKTKGKGIGMLGEFTAILDEMARTYPQLRYVNAGEGGKIVNDWRASKFVHENRGGLYSVRELEPEKSMGNTQYWFLYAGFQNAPKIDASLQKEEALYSKTPFMEGFLYSVYTHKSELNLTDVNQKSAAQRKETDRIVKSVAQQYKAFIAKQKKHMSGVADVVEEEDPDLVMDREMFRFSQKLMAKPTIDSTEWNRYAKYMAWDKERPIDVWKMLEEYCVKYPTKDNIMYSKELDRLIGYPNDLTMEKWLNAQLLVTPNDVQLLNSYVANFYTPENQEKIKKALQALLKVETNFETYLQYLQHLMTYEPKTAREELDKIKPEGKYGPIATDVAWLYADNNEFEKAYAWALLSDDIDFASKMSWMLEIKAYKPLEDEYKKYIAINPDDYKTKAVMAGIYHEQGRFLEAWILAKSLPDSPEKDELRAMLNKDVMYVEEALQQELVLKHPELFYPEVLAALTKDFRKQYGDFVSINSAMETNKDLPQFFKNVATYGHFDKKKNMHSFSFTYSRMYDIKIDLYDPKDNLTNSVYGLQYQFNNPVDAEKLQYWGRGRVEYTDYGNIYFHAGLGASKSFGKSFFSAEAKLFPAETGPAYRKEIYRTQAVAYGEFFFLKHFNQNMTVEGNYYSASKSRTPIQIGASYEVILTSKTVWDNGADVRMRFLPFVEASFSQGSVGKSVNANTAYGYPYWVLDERLYYGGGIGWRYGKQDSDLTAKLEASYFQDDYSGNFMRYTGEANWQIWDYTSLSATFEMYTQDKFYSNAFLLGVKHNLKKRAKK</sequence>
<feature type="chain" id="PRO_5030966999" evidence="1">
    <location>
        <begin position="20"/>
        <end position="1300"/>
    </location>
</feature>
<dbReference type="EMBL" id="JACBJI010000001">
    <property type="protein sequence ID" value="NYA69938.1"/>
    <property type="molecule type" value="Genomic_DNA"/>
</dbReference>
<dbReference type="Pfam" id="PF09960">
    <property type="entry name" value="DUF2194"/>
    <property type="match status" value="1"/>
</dbReference>
<name>A0A7Y8XZX3_9FLAO</name>
<keyword evidence="3" id="KW-1185">Reference proteome</keyword>
<comment type="caution">
    <text evidence="2">The sequence shown here is derived from an EMBL/GenBank/DDBJ whole genome shotgun (WGS) entry which is preliminary data.</text>
</comment>
<gene>
    <name evidence="2" type="ORF">HZF10_03325</name>
</gene>
<proteinExistence type="predicted"/>
<evidence type="ECO:0000313" key="3">
    <source>
        <dbReference type="Proteomes" id="UP000535020"/>
    </source>
</evidence>